<feature type="active site" evidence="6">
    <location>
        <position position="25"/>
    </location>
</feature>
<evidence type="ECO:0000256" key="1">
    <source>
        <dbReference type="ARBA" id="ARBA00022670"/>
    </source>
</evidence>
<evidence type="ECO:0000259" key="8">
    <source>
        <dbReference type="PROSITE" id="PS51864"/>
    </source>
</evidence>
<dbReference type="InterPro" id="IPR024079">
    <property type="entry name" value="MetalloPept_cat_dom_sf"/>
</dbReference>
<name>A0AAV2PXZ7_MEGNR</name>
<evidence type="ECO:0000313" key="9">
    <source>
        <dbReference type="EMBL" id="CAL4066137.1"/>
    </source>
</evidence>
<feature type="binding site" evidence="6">
    <location>
        <position position="24"/>
    </location>
    <ligand>
        <name>Zn(2+)</name>
        <dbReference type="ChEBI" id="CHEBI:29105"/>
        <note>catalytic</note>
    </ligand>
</feature>
<dbReference type="Proteomes" id="UP001497623">
    <property type="component" value="Unassembled WGS sequence"/>
</dbReference>
<evidence type="ECO:0000256" key="3">
    <source>
        <dbReference type="ARBA" id="ARBA00022801"/>
    </source>
</evidence>
<dbReference type="SUPFAM" id="SSF55486">
    <property type="entry name" value="Metalloproteases ('zincins'), catalytic domain"/>
    <property type="match status" value="1"/>
</dbReference>
<dbReference type="AlphaFoldDB" id="A0AAV2PXZ7"/>
<evidence type="ECO:0000256" key="5">
    <source>
        <dbReference type="ARBA" id="ARBA00023049"/>
    </source>
</evidence>
<dbReference type="EC" id="3.4.24.-" evidence="7"/>
<keyword evidence="10" id="KW-1185">Reference proteome</keyword>
<dbReference type="Gene3D" id="3.40.390.10">
    <property type="entry name" value="Collagenase (Catalytic Domain)"/>
    <property type="match status" value="1"/>
</dbReference>
<sequence length="127" mass="14981">RYQSLTAHKVHIGKTCTPLGIVTHELCHALGLYHEHQRSDRDEYLAINLDNIRVGYNSEFKKKRDEQFSIPFDLTSIMHYSVKVFSKNEKKTLITKNPMDMELIDRMTSQIKGLTYRDKHLINKIYK</sequence>
<evidence type="ECO:0000313" key="10">
    <source>
        <dbReference type="Proteomes" id="UP001497623"/>
    </source>
</evidence>
<dbReference type="Pfam" id="PF01400">
    <property type="entry name" value="Astacin"/>
    <property type="match status" value="1"/>
</dbReference>
<accession>A0AAV2PXZ7</accession>
<protein>
    <recommendedName>
        <fullName evidence="7">Metalloendopeptidase</fullName>
        <ecNumber evidence="7">3.4.24.-</ecNumber>
    </recommendedName>
</protein>
<dbReference type="GO" id="GO:0008270">
    <property type="term" value="F:zinc ion binding"/>
    <property type="evidence" value="ECO:0007669"/>
    <property type="project" value="UniProtKB-UniRule"/>
</dbReference>
<feature type="binding site" evidence="6">
    <location>
        <position position="34"/>
    </location>
    <ligand>
        <name>Zn(2+)</name>
        <dbReference type="ChEBI" id="CHEBI:29105"/>
        <note>catalytic</note>
    </ligand>
</feature>
<feature type="binding site" evidence="6">
    <location>
        <position position="28"/>
    </location>
    <ligand>
        <name>Zn(2+)</name>
        <dbReference type="ChEBI" id="CHEBI:29105"/>
        <note>catalytic</note>
    </ligand>
</feature>
<keyword evidence="4 6" id="KW-0862">Zinc</keyword>
<evidence type="ECO:0000256" key="6">
    <source>
        <dbReference type="PROSITE-ProRule" id="PRU01211"/>
    </source>
</evidence>
<feature type="non-terminal residue" evidence="9">
    <location>
        <position position="127"/>
    </location>
</feature>
<dbReference type="PROSITE" id="PS51864">
    <property type="entry name" value="ASTACIN"/>
    <property type="match status" value="1"/>
</dbReference>
<reference evidence="9 10" key="1">
    <citation type="submission" date="2024-05" db="EMBL/GenBank/DDBJ databases">
        <authorList>
            <person name="Wallberg A."/>
        </authorList>
    </citation>
    <scope>NUCLEOTIDE SEQUENCE [LARGE SCALE GENOMIC DNA]</scope>
</reference>
<dbReference type="GO" id="GO:0004222">
    <property type="term" value="F:metalloendopeptidase activity"/>
    <property type="evidence" value="ECO:0007669"/>
    <property type="project" value="UniProtKB-UniRule"/>
</dbReference>
<comment type="caution">
    <text evidence="9">The sequence shown here is derived from an EMBL/GenBank/DDBJ whole genome shotgun (WGS) entry which is preliminary data.</text>
</comment>
<comment type="caution">
    <text evidence="6">Lacks conserved residue(s) required for the propagation of feature annotation.</text>
</comment>
<dbReference type="InterPro" id="IPR001506">
    <property type="entry name" value="Peptidase_M12A"/>
</dbReference>
<gene>
    <name evidence="9" type="ORF">MNOR_LOCUS5384</name>
</gene>
<dbReference type="PRINTS" id="PR00480">
    <property type="entry name" value="ASTACIN"/>
</dbReference>
<evidence type="ECO:0000256" key="7">
    <source>
        <dbReference type="RuleBase" id="RU361183"/>
    </source>
</evidence>
<feature type="non-terminal residue" evidence="9">
    <location>
        <position position="1"/>
    </location>
</feature>
<proteinExistence type="predicted"/>
<keyword evidence="1 6" id="KW-0645">Protease</keyword>
<keyword evidence="5 6" id="KW-0482">Metalloprotease</keyword>
<organism evidence="9 10">
    <name type="scientific">Meganyctiphanes norvegica</name>
    <name type="common">Northern krill</name>
    <name type="synonym">Thysanopoda norvegica</name>
    <dbReference type="NCBI Taxonomy" id="48144"/>
    <lineage>
        <taxon>Eukaryota</taxon>
        <taxon>Metazoa</taxon>
        <taxon>Ecdysozoa</taxon>
        <taxon>Arthropoda</taxon>
        <taxon>Crustacea</taxon>
        <taxon>Multicrustacea</taxon>
        <taxon>Malacostraca</taxon>
        <taxon>Eumalacostraca</taxon>
        <taxon>Eucarida</taxon>
        <taxon>Euphausiacea</taxon>
        <taxon>Euphausiidae</taxon>
        <taxon>Meganyctiphanes</taxon>
    </lineage>
</organism>
<keyword evidence="3 6" id="KW-0378">Hydrolase</keyword>
<evidence type="ECO:0000256" key="4">
    <source>
        <dbReference type="ARBA" id="ARBA00022833"/>
    </source>
</evidence>
<dbReference type="GO" id="GO:0006508">
    <property type="term" value="P:proteolysis"/>
    <property type="evidence" value="ECO:0007669"/>
    <property type="project" value="UniProtKB-KW"/>
</dbReference>
<evidence type="ECO:0000256" key="2">
    <source>
        <dbReference type="ARBA" id="ARBA00022723"/>
    </source>
</evidence>
<dbReference type="EMBL" id="CAXKWB010002075">
    <property type="protein sequence ID" value="CAL4066137.1"/>
    <property type="molecule type" value="Genomic_DNA"/>
</dbReference>
<dbReference type="PANTHER" id="PTHR10127:SF780">
    <property type="entry name" value="METALLOENDOPEPTIDASE"/>
    <property type="match status" value="1"/>
</dbReference>
<feature type="domain" description="Peptidase M12A" evidence="8">
    <location>
        <begin position="1"/>
        <end position="127"/>
    </location>
</feature>
<comment type="cofactor">
    <cofactor evidence="6 7">
        <name>Zn(2+)</name>
        <dbReference type="ChEBI" id="CHEBI:29105"/>
    </cofactor>
    <text evidence="6 7">Binds 1 zinc ion per subunit.</text>
</comment>
<dbReference type="PANTHER" id="PTHR10127">
    <property type="entry name" value="DISCOIDIN, CUB, EGF, LAMININ , AND ZINC METALLOPROTEASE DOMAIN CONTAINING"/>
    <property type="match status" value="1"/>
</dbReference>
<keyword evidence="2 6" id="KW-0479">Metal-binding</keyword>